<dbReference type="Gene3D" id="1.20.59.10">
    <property type="entry name" value="Chorismate mutase"/>
    <property type="match status" value="1"/>
</dbReference>
<dbReference type="GO" id="GO:0009697">
    <property type="term" value="P:salicylic acid biosynthetic process"/>
    <property type="evidence" value="ECO:0007669"/>
    <property type="project" value="TreeGrafter"/>
</dbReference>
<dbReference type="InterPro" id="IPR036979">
    <property type="entry name" value="CM_dom_sf"/>
</dbReference>
<dbReference type="EMBL" id="BSFL01000001">
    <property type="protein sequence ID" value="GLK79123.1"/>
    <property type="molecule type" value="Genomic_DNA"/>
</dbReference>
<reference evidence="4" key="1">
    <citation type="journal article" date="2014" name="Int. J. Syst. Evol. Microbiol.">
        <title>Complete genome sequence of Corynebacterium casei LMG S-19264T (=DSM 44701T), isolated from a smear-ripened cheese.</title>
        <authorList>
            <consortium name="US DOE Joint Genome Institute (JGI-PGF)"/>
            <person name="Walter F."/>
            <person name="Albersmeier A."/>
            <person name="Kalinowski J."/>
            <person name="Ruckert C."/>
        </authorList>
    </citation>
    <scope>NUCLEOTIDE SEQUENCE</scope>
    <source>
        <strain evidence="4">VKM B-2748</strain>
    </source>
</reference>
<evidence type="ECO:0000313" key="4">
    <source>
        <dbReference type="EMBL" id="GLK79123.1"/>
    </source>
</evidence>
<proteinExistence type="predicted"/>
<keyword evidence="5" id="KW-1185">Reference proteome</keyword>
<dbReference type="Proteomes" id="UP001143309">
    <property type="component" value="Unassembled WGS sequence"/>
</dbReference>
<evidence type="ECO:0000259" key="3">
    <source>
        <dbReference type="PROSITE" id="PS51168"/>
    </source>
</evidence>
<dbReference type="PROSITE" id="PS51168">
    <property type="entry name" value="CHORISMATE_MUT_2"/>
    <property type="match status" value="1"/>
</dbReference>
<reference evidence="4" key="2">
    <citation type="submission" date="2023-01" db="EMBL/GenBank/DDBJ databases">
        <authorList>
            <person name="Sun Q."/>
            <person name="Evtushenko L."/>
        </authorList>
    </citation>
    <scope>NUCLEOTIDE SEQUENCE</scope>
    <source>
        <strain evidence="4">VKM B-2748</strain>
    </source>
</reference>
<protein>
    <recommendedName>
        <fullName evidence="1">chorismate mutase</fullName>
        <ecNumber evidence="1">5.4.99.5</ecNumber>
    </recommendedName>
</protein>
<name>A0A9W6N661_9HYPH</name>
<dbReference type="InterPro" id="IPR051331">
    <property type="entry name" value="Chorismate_mutase-related"/>
</dbReference>
<sequence>MQSAIRILVAGGLAFAGRECALADTRANTEAPAFWGAPTVDGGKCCGTLGEVRENIDRIDGALIELMAERGAYVHEAARFKQTPAAVEDKGRVEAIIRKVRRLAEERQLNPDVAEMTYRAMTAGFAEDERRAAAEMMRHPAR</sequence>
<dbReference type="Pfam" id="PF01817">
    <property type="entry name" value="CM_2"/>
    <property type="match status" value="1"/>
</dbReference>
<evidence type="ECO:0000256" key="1">
    <source>
        <dbReference type="ARBA" id="ARBA00012404"/>
    </source>
</evidence>
<dbReference type="PANTHER" id="PTHR38041">
    <property type="entry name" value="CHORISMATE MUTASE"/>
    <property type="match status" value="1"/>
</dbReference>
<evidence type="ECO:0000256" key="2">
    <source>
        <dbReference type="ARBA" id="ARBA00023235"/>
    </source>
</evidence>
<gene>
    <name evidence="4" type="ORF">GCM10008174_08640</name>
</gene>
<dbReference type="InterPro" id="IPR036263">
    <property type="entry name" value="Chorismate_II_sf"/>
</dbReference>
<organism evidence="4 5">
    <name type="scientific">Methylopila turkensis</name>
    <dbReference type="NCBI Taxonomy" id="1437816"/>
    <lineage>
        <taxon>Bacteria</taxon>
        <taxon>Pseudomonadati</taxon>
        <taxon>Pseudomonadota</taxon>
        <taxon>Alphaproteobacteria</taxon>
        <taxon>Hyphomicrobiales</taxon>
        <taxon>Methylopilaceae</taxon>
        <taxon>Methylopila</taxon>
    </lineage>
</organism>
<feature type="domain" description="Chorismate mutase" evidence="3">
    <location>
        <begin position="43"/>
        <end position="133"/>
    </location>
</feature>
<dbReference type="EC" id="5.4.99.5" evidence="1"/>
<comment type="caution">
    <text evidence="4">The sequence shown here is derived from an EMBL/GenBank/DDBJ whole genome shotgun (WGS) entry which is preliminary data.</text>
</comment>
<dbReference type="SMART" id="SM00830">
    <property type="entry name" value="CM_2"/>
    <property type="match status" value="1"/>
</dbReference>
<accession>A0A9W6N661</accession>
<dbReference type="PANTHER" id="PTHR38041:SF1">
    <property type="entry name" value="CHORISMATE MUTASE"/>
    <property type="match status" value="1"/>
</dbReference>
<dbReference type="GO" id="GO:0004106">
    <property type="term" value="F:chorismate mutase activity"/>
    <property type="evidence" value="ECO:0007669"/>
    <property type="project" value="UniProtKB-EC"/>
</dbReference>
<dbReference type="AlphaFoldDB" id="A0A9W6N661"/>
<evidence type="ECO:0000313" key="5">
    <source>
        <dbReference type="Proteomes" id="UP001143309"/>
    </source>
</evidence>
<dbReference type="SUPFAM" id="SSF48600">
    <property type="entry name" value="Chorismate mutase II"/>
    <property type="match status" value="1"/>
</dbReference>
<dbReference type="GO" id="GO:0046417">
    <property type="term" value="P:chorismate metabolic process"/>
    <property type="evidence" value="ECO:0007669"/>
    <property type="project" value="InterPro"/>
</dbReference>
<dbReference type="InterPro" id="IPR002701">
    <property type="entry name" value="CM_II_prokaryot"/>
</dbReference>
<keyword evidence="2" id="KW-0413">Isomerase</keyword>